<dbReference type="KEGG" id="pnp:IJ22_34870"/>
<name>A0A0U2UPA4_9BACL</name>
<dbReference type="GO" id="GO:0016747">
    <property type="term" value="F:acyltransferase activity, transferring groups other than amino-acyl groups"/>
    <property type="evidence" value="ECO:0007669"/>
    <property type="project" value="InterPro"/>
</dbReference>
<keyword evidence="2" id="KW-0808">Transferase</keyword>
<protein>
    <submittedName>
        <fullName evidence="2">Acetyltransferase</fullName>
    </submittedName>
</protein>
<organism evidence="2 3">
    <name type="scientific">Paenibacillus naphthalenovorans</name>
    <dbReference type="NCBI Taxonomy" id="162209"/>
    <lineage>
        <taxon>Bacteria</taxon>
        <taxon>Bacillati</taxon>
        <taxon>Bacillota</taxon>
        <taxon>Bacilli</taxon>
        <taxon>Bacillales</taxon>
        <taxon>Paenibacillaceae</taxon>
        <taxon>Paenibacillus</taxon>
    </lineage>
</organism>
<dbReference type="EMBL" id="CP013652">
    <property type="protein sequence ID" value="ALS23825.1"/>
    <property type="molecule type" value="Genomic_DNA"/>
</dbReference>
<accession>A0A0U2UPA4</accession>
<dbReference type="OrthoDB" id="46888at2"/>
<dbReference type="Proteomes" id="UP000061660">
    <property type="component" value="Chromosome"/>
</dbReference>
<evidence type="ECO:0000259" key="1">
    <source>
        <dbReference type="PROSITE" id="PS51186"/>
    </source>
</evidence>
<dbReference type="RefSeq" id="WP_062409660.1">
    <property type="nucleotide sequence ID" value="NZ_CP013652.1"/>
</dbReference>
<proteinExistence type="predicted"/>
<dbReference type="InterPro" id="IPR000182">
    <property type="entry name" value="GNAT_dom"/>
</dbReference>
<dbReference type="PROSITE" id="PS51186">
    <property type="entry name" value="GNAT"/>
    <property type="match status" value="1"/>
</dbReference>
<gene>
    <name evidence="2" type="ORF">IJ22_34870</name>
</gene>
<dbReference type="InterPro" id="IPR016181">
    <property type="entry name" value="Acyl_CoA_acyltransferase"/>
</dbReference>
<dbReference type="PATRIC" id="fig|162209.4.peg.3705"/>
<dbReference type="CDD" id="cd04301">
    <property type="entry name" value="NAT_SF"/>
    <property type="match status" value="1"/>
</dbReference>
<sequence>MIRAIDLNDTQEVLEFLTLQQTAYRVEAELIGFEEIPPLFDSPLSLKESGESFFGYYEEGKLRGAAACKQSARELTISRIMVYPDCFRRGIASKLLKHLEQFALPGMRIIVYTGTNNIPAVQLYDKHGYQPLQMQLVAPGITLTKFQKVL</sequence>
<reference evidence="2 3" key="2">
    <citation type="journal article" date="2016" name="Genome Announc.">
        <title>Complete Genome Sequences of Two Interactive Moderate Thermophiles, Paenibacillus napthalenovorans 32O-Y and Paenibacillus sp. 32O-W.</title>
        <authorList>
            <person name="Butler R.R.III."/>
            <person name="Wang J."/>
            <person name="Stark B.C."/>
            <person name="Pombert J.F."/>
        </authorList>
    </citation>
    <scope>NUCLEOTIDE SEQUENCE [LARGE SCALE GENOMIC DNA]</scope>
    <source>
        <strain evidence="2 3">32O-Y</strain>
    </source>
</reference>
<keyword evidence="3" id="KW-1185">Reference proteome</keyword>
<evidence type="ECO:0000313" key="3">
    <source>
        <dbReference type="Proteomes" id="UP000061660"/>
    </source>
</evidence>
<feature type="domain" description="N-acetyltransferase" evidence="1">
    <location>
        <begin position="1"/>
        <end position="148"/>
    </location>
</feature>
<dbReference type="Pfam" id="PF00583">
    <property type="entry name" value="Acetyltransf_1"/>
    <property type="match status" value="1"/>
</dbReference>
<evidence type="ECO:0000313" key="2">
    <source>
        <dbReference type="EMBL" id="ALS23825.1"/>
    </source>
</evidence>
<dbReference type="SUPFAM" id="SSF55729">
    <property type="entry name" value="Acyl-CoA N-acyltransferases (Nat)"/>
    <property type="match status" value="1"/>
</dbReference>
<dbReference type="STRING" id="162209.IJ22_34870"/>
<dbReference type="Gene3D" id="3.40.630.30">
    <property type="match status" value="1"/>
</dbReference>
<dbReference type="AlphaFoldDB" id="A0A0U2UPA4"/>
<reference evidence="3" key="1">
    <citation type="submission" date="2015-12" db="EMBL/GenBank/DDBJ databases">
        <title>Complete genome sequences of two moderately thermophilic Paenibacillus species.</title>
        <authorList>
            <person name="Butler R.III."/>
            <person name="Wang J."/>
            <person name="Stark B.C."/>
            <person name="Pombert J.-F."/>
        </authorList>
    </citation>
    <scope>NUCLEOTIDE SEQUENCE [LARGE SCALE GENOMIC DNA]</scope>
    <source>
        <strain evidence="3">32O-Y</strain>
    </source>
</reference>